<feature type="transmembrane region" description="Helical" evidence="5">
    <location>
        <begin position="36"/>
        <end position="56"/>
    </location>
</feature>
<gene>
    <name evidence="6" type="primary">cvpA</name>
    <name evidence="6" type="ORF">DPBNPPHM_03139</name>
    <name evidence="7" type="ORF">OPDIPICF_01181</name>
</gene>
<dbReference type="AlphaFoldDB" id="A0A5S9NT47"/>
<dbReference type="Proteomes" id="UP000434580">
    <property type="component" value="Unassembled WGS sequence"/>
</dbReference>
<feature type="transmembrane region" description="Helical" evidence="5">
    <location>
        <begin position="104"/>
        <end position="125"/>
    </location>
</feature>
<keyword evidence="4 5" id="KW-0472">Membrane</keyword>
<dbReference type="Proteomes" id="UP000441399">
    <property type="component" value="Unassembled WGS sequence"/>
</dbReference>
<evidence type="ECO:0000256" key="1">
    <source>
        <dbReference type="ARBA" id="ARBA00004141"/>
    </source>
</evidence>
<keyword evidence="3 5" id="KW-1133">Transmembrane helix</keyword>
<keyword evidence="9" id="KW-1185">Reference proteome</keyword>
<dbReference type="PANTHER" id="PTHR36926">
    <property type="entry name" value="COLICIN V PRODUCTION PROTEIN"/>
    <property type="match status" value="1"/>
</dbReference>
<dbReference type="EMBL" id="CACSII010000003">
    <property type="protein sequence ID" value="CAA0093846.1"/>
    <property type="molecule type" value="Genomic_DNA"/>
</dbReference>
<dbReference type="PANTHER" id="PTHR36926:SF1">
    <property type="entry name" value="COLICIN V PRODUCTION PROTEIN"/>
    <property type="match status" value="1"/>
</dbReference>
<keyword evidence="2 5" id="KW-0812">Transmembrane</keyword>
<evidence type="ECO:0000256" key="2">
    <source>
        <dbReference type="ARBA" id="ARBA00022692"/>
    </source>
</evidence>
<dbReference type="InterPro" id="IPR052719">
    <property type="entry name" value="CvpA-like"/>
</dbReference>
<evidence type="ECO:0000313" key="7">
    <source>
        <dbReference type="EMBL" id="CAA0107402.1"/>
    </source>
</evidence>
<evidence type="ECO:0000256" key="5">
    <source>
        <dbReference type="SAM" id="Phobius"/>
    </source>
</evidence>
<comment type="subcellular location">
    <subcellularLocation>
        <location evidence="1">Membrane</location>
        <topology evidence="1">Multi-pass membrane protein</topology>
    </subcellularLocation>
</comment>
<dbReference type="OrthoDB" id="9810601at2"/>
<evidence type="ECO:0000313" key="9">
    <source>
        <dbReference type="Proteomes" id="UP000441399"/>
    </source>
</evidence>
<dbReference type="InterPro" id="IPR003825">
    <property type="entry name" value="Colicin-V_CvpA"/>
</dbReference>
<feature type="transmembrane region" description="Helical" evidence="5">
    <location>
        <begin position="6"/>
        <end position="24"/>
    </location>
</feature>
<evidence type="ECO:0000313" key="6">
    <source>
        <dbReference type="EMBL" id="CAA0093846.1"/>
    </source>
</evidence>
<reference evidence="8 9" key="1">
    <citation type="submission" date="2019-11" db="EMBL/GenBank/DDBJ databases">
        <authorList>
            <person name="Holert J."/>
        </authorList>
    </citation>
    <scope>NUCLEOTIDE SEQUENCE [LARGE SCALE GENOMIC DNA]</scope>
    <source>
        <strain evidence="6">BC5_2</strain>
        <strain evidence="7">SB11_3</strain>
    </source>
</reference>
<accession>A0A5S9NT47</accession>
<evidence type="ECO:0000313" key="8">
    <source>
        <dbReference type="Proteomes" id="UP000434580"/>
    </source>
</evidence>
<feature type="transmembrane region" description="Helical" evidence="5">
    <location>
        <begin position="68"/>
        <end position="92"/>
    </location>
</feature>
<dbReference type="EMBL" id="CACSIO010000012">
    <property type="protein sequence ID" value="CAA0107402.1"/>
    <property type="molecule type" value="Genomic_DNA"/>
</dbReference>
<dbReference type="GO" id="GO:0009403">
    <property type="term" value="P:toxin biosynthetic process"/>
    <property type="evidence" value="ECO:0007669"/>
    <property type="project" value="InterPro"/>
</dbReference>
<name>A0A5S9NT47_9GAMM</name>
<dbReference type="Pfam" id="PF02674">
    <property type="entry name" value="Colicin_V"/>
    <property type="match status" value="1"/>
</dbReference>
<protein>
    <submittedName>
        <fullName evidence="6">Colicin V production protein</fullName>
    </submittedName>
</protein>
<dbReference type="GO" id="GO:0016020">
    <property type="term" value="C:membrane"/>
    <property type="evidence" value="ECO:0007669"/>
    <property type="project" value="UniProtKB-SubCell"/>
</dbReference>
<evidence type="ECO:0000256" key="3">
    <source>
        <dbReference type="ARBA" id="ARBA00022989"/>
    </source>
</evidence>
<organism evidence="6 8">
    <name type="scientific">BD1-7 clade bacterium</name>
    <dbReference type="NCBI Taxonomy" id="2029982"/>
    <lineage>
        <taxon>Bacteria</taxon>
        <taxon>Pseudomonadati</taxon>
        <taxon>Pseudomonadota</taxon>
        <taxon>Gammaproteobacteria</taxon>
        <taxon>Cellvibrionales</taxon>
        <taxon>Spongiibacteraceae</taxon>
        <taxon>BD1-7 clade</taxon>
    </lineage>
</organism>
<evidence type="ECO:0000256" key="4">
    <source>
        <dbReference type="ARBA" id="ARBA00023136"/>
    </source>
</evidence>
<sequence>MLETLSWLDWAIIAIILVSTLISVKRGFFKEALSLFIWIFAVVASVMFADQLAVVLTPYIDSASLAKIAAMAILFILSLVVGAIISMLMSQLIKITGLSGTDRVLGMVFGALRGVLVVLVVLMIGKHVLPLEQESWWQASVIAPHLNRMETWMVTMATQLRDMVLPLVSGHT</sequence>
<proteinExistence type="predicted"/>